<organism evidence="2 4">
    <name type="scientific">Streptococcus equinus JB1</name>
    <dbReference type="NCBI Taxonomy" id="1294274"/>
    <lineage>
        <taxon>Bacteria</taxon>
        <taxon>Bacillati</taxon>
        <taxon>Bacillota</taxon>
        <taxon>Bacilli</taxon>
        <taxon>Lactobacillales</taxon>
        <taxon>Streptococcaceae</taxon>
        <taxon>Streptococcus</taxon>
    </lineage>
</organism>
<name>A0A091BUZ3_STREI</name>
<reference evidence="2 4" key="1">
    <citation type="journal article" date="2014" name="Genome Announc.">
        <title>Draft Genome Sequences of Streptococcus bovis Strains ATCC 33317 and JB1.</title>
        <authorList>
            <person name="Benahmed F.H."/>
            <person name="Gopinath G.R."/>
            <person name="Harbottle H."/>
            <person name="Cotta M.A."/>
            <person name="Luo Y."/>
            <person name="Henderson C."/>
            <person name="Teri P."/>
            <person name="Soppet D."/>
            <person name="Rasmussen M."/>
            <person name="Whitehead T.R."/>
            <person name="Davidson M."/>
        </authorList>
    </citation>
    <scope>NUCLEOTIDE SEQUENCE [LARGE SCALE GENOMIC DNA]</scope>
    <source>
        <strain evidence="2 4">JB1</strain>
    </source>
</reference>
<evidence type="ECO:0000256" key="1">
    <source>
        <dbReference type="SAM" id="Coils"/>
    </source>
</evidence>
<accession>A0A091BUZ3</accession>
<protein>
    <submittedName>
        <fullName evidence="2">DNA repair ATPase</fullName>
    </submittedName>
</protein>
<proteinExistence type="predicted"/>
<dbReference type="Proteomes" id="UP000029382">
    <property type="component" value="Unassembled WGS sequence"/>
</dbReference>
<comment type="caution">
    <text evidence="2">The sequence shown here is derived from an EMBL/GenBank/DDBJ whole genome shotgun (WGS) entry which is preliminary data.</text>
</comment>
<gene>
    <name evidence="2" type="ORF">H702_01945</name>
    <name evidence="3" type="ORF">SAMN02910290_01212</name>
</gene>
<evidence type="ECO:0000313" key="5">
    <source>
        <dbReference type="Proteomes" id="UP000182793"/>
    </source>
</evidence>
<dbReference type="EMBL" id="FOTG01000006">
    <property type="protein sequence ID" value="SFL28648.1"/>
    <property type="molecule type" value="Genomic_DNA"/>
</dbReference>
<keyword evidence="1" id="KW-0175">Coiled coil</keyword>
<dbReference type="Proteomes" id="UP000182793">
    <property type="component" value="Unassembled WGS sequence"/>
</dbReference>
<feature type="coiled-coil region" evidence="1">
    <location>
        <begin position="12"/>
        <end position="46"/>
    </location>
</feature>
<evidence type="ECO:0000313" key="2">
    <source>
        <dbReference type="EMBL" id="KFN88554.1"/>
    </source>
</evidence>
<evidence type="ECO:0000313" key="4">
    <source>
        <dbReference type="Proteomes" id="UP000029382"/>
    </source>
</evidence>
<reference evidence="3 5" key="2">
    <citation type="submission" date="2016-10" db="EMBL/GenBank/DDBJ databases">
        <authorList>
            <person name="Varghese N."/>
            <person name="Submissions S."/>
        </authorList>
    </citation>
    <scope>NUCLEOTIDE SEQUENCE [LARGE SCALE GENOMIC DNA]</scope>
    <source>
        <strain evidence="3 5">JB1</strain>
    </source>
</reference>
<keyword evidence="5" id="KW-1185">Reference proteome</keyword>
<dbReference type="AlphaFoldDB" id="A0A091BUZ3"/>
<dbReference type="RefSeq" id="WP_039696147.1">
    <property type="nucleotide sequence ID" value="NZ_AUZH01000011.1"/>
</dbReference>
<evidence type="ECO:0000313" key="3">
    <source>
        <dbReference type="EMBL" id="SFL28648.1"/>
    </source>
</evidence>
<dbReference type="EMBL" id="AUZH01000011">
    <property type="protein sequence ID" value="KFN88554.1"/>
    <property type="molecule type" value="Genomic_DNA"/>
</dbReference>
<sequence>MLDAKQLRKLRRSDLFELLVEQAKEIEELQDQVKELEGKLERRELEVTDAGSIAEAALAISKVFEEAQAAADTYLYNVKRMADAKKNTEDEA</sequence>